<dbReference type="Gene3D" id="3.40.50.300">
    <property type="entry name" value="P-loop containing nucleotide triphosphate hydrolases"/>
    <property type="match status" value="1"/>
</dbReference>
<keyword evidence="8" id="KW-1185">Reference proteome</keyword>
<evidence type="ECO:0000256" key="2">
    <source>
        <dbReference type="ARBA" id="ARBA00022448"/>
    </source>
</evidence>
<organism evidence="7 8">
    <name type="scientific">Thauera terpenica 58Eu</name>
    <dbReference type="NCBI Taxonomy" id="1348657"/>
    <lineage>
        <taxon>Bacteria</taxon>
        <taxon>Pseudomonadati</taxon>
        <taxon>Pseudomonadota</taxon>
        <taxon>Betaproteobacteria</taxon>
        <taxon>Rhodocyclales</taxon>
        <taxon>Zoogloeaceae</taxon>
        <taxon>Thauera</taxon>
    </lineage>
</organism>
<dbReference type="GO" id="GO:0140359">
    <property type="term" value="F:ABC-type transporter activity"/>
    <property type="evidence" value="ECO:0007669"/>
    <property type="project" value="InterPro"/>
</dbReference>
<dbReference type="STRING" id="1348657.M622_18210"/>
<dbReference type="RefSeq" id="WP_021250308.1">
    <property type="nucleotide sequence ID" value="NZ_ATJV01000075.1"/>
</dbReference>
<dbReference type="Proteomes" id="UP000015455">
    <property type="component" value="Unassembled WGS sequence"/>
</dbReference>
<keyword evidence="4" id="KW-0547">Nucleotide-binding</keyword>
<evidence type="ECO:0000256" key="4">
    <source>
        <dbReference type="ARBA" id="ARBA00022741"/>
    </source>
</evidence>
<feature type="domain" description="ABC transporter" evidence="6">
    <location>
        <begin position="17"/>
        <end position="241"/>
    </location>
</feature>
<evidence type="ECO:0000256" key="3">
    <source>
        <dbReference type="ARBA" id="ARBA00022475"/>
    </source>
</evidence>
<keyword evidence="3" id="KW-1003">Cell membrane</keyword>
<dbReference type="InterPro" id="IPR050683">
    <property type="entry name" value="Bact_Polysacc_Export_ATP-bd"/>
</dbReference>
<evidence type="ECO:0000259" key="6">
    <source>
        <dbReference type="PROSITE" id="PS50893"/>
    </source>
</evidence>
<dbReference type="Pfam" id="PF00005">
    <property type="entry name" value="ABC_tran"/>
    <property type="match status" value="1"/>
</dbReference>
<dbReference type="InterPro" id="IPR027417">
    <property type="entry name" value="P-loop_NTPase"/>
</dbReference>
<protein>
    <recommendedName>
        <fullName evidence="6">ABC transporter domain-containing protein</fullName>
    </recommendedName>
</protein>
<evidence type="ECO:0000256" key="1">
    <source>
        <dbReference type="ARBA" id="ARBA00005417"/>
    </source>
</evidence>
<dbReference type="PROSITE" id="PS00211">
    <property type="entry name" value="ABC_TRANSPORTER_1"/>
    <property type="match status" value="1"/>
</dbReference>
<dbReference type="GO" id="GO:0005524">
    <property type="term" value="F:ATP binding"/>
    <property type="evidence" value="ECO:0007669"/>
    <property type="project" value="UniProtKB-KW"/>
</dbReference>
<dbReference type="CDD" id="cd10147">
    <property type="entry name" value="Wzt_C-like"/>
    <property type="match status" value="1"/>
</dbReference>
<dbReference type="GO" id="GO:0016020">
    <property type="term" value="C:membrane"/>
    <property type="evidence" value="ECO:0007669"/>
    <property type="project" value="InterPro"/>
</dbReference>
<dbReference type="EMBL" id="ATJV01000075">
    <property type="protein sequence ID" value="EPZ14614.1"/>
    <property type="molecule type" value="Genomic_DNA"/>
</dbReference>
<dbReference type="PROSITE" id="PS50893">
    <property type="entry name" value="ABC_TRANSPORTER_2"/>
    <property type="match status" value="1"/>
</dbReference>
<accession>T0AP49</accession>
<comment type="similarity">
    <text evidence="1">Belongs to the ABC transporter superfamily.</text>
</comment>
<dbReference type="Gene3D" id="2.70.50.60">
    <property type="entry name" value="abc- transporter (atp binding component) like domain"/>
    <property type="match status" value="1"/>
</dbReference>
<dbReference type="InterPro" id="IPR017871">
    <property type="entry name" value="ABC_transporter-like_CS"/>
</dbReference>
<dbReference type="PATRIC" id="fig|1348657.5.peg.2904"/>
<dbReference type="GO" id="GO:0016887">
    <property type="term" value="F:ATP hydrolysis activity"/>
    <property type="evidence" value="ECO:0007669"/>
    <property type="project" value="InterPro"/>
</dbReference>
<dbReference type="OrthoDB" id="9778870at2"/>
<gene>
    <name evidence="7" type="ORF">M622_18210</name>
</gene>
<dbReference type="AlphaFoldDB" id="T0AP49"/>
<reference evidence="7 8" key="1">
    <citation type="submission" date="2013-06" db="EMBL/GenBank/DDBJ databases">
        <title>Draft genome sequence of Thauera terpenica.</title>
        <authorList>
            <person name="Liu B."/>
            <person name="Frostegard A.H."/>
            <person name="Shapleigh J.P."/>
        </authorList>
    </citation>
    <scope>NUCLEOTIDE SEQUENCE [LARGE SCALE GENOMIC DNA]</scope>
    <source>
        <strain evidence="7 8">58Eu</strain>
    </source>
</reference>
<dbReference type="InterPro" id="IPR003439">
    <property type="entry name" value="ABC_transporter-like_ATP-bd"/>
</dbReference>
<keyword evidence="2" id="KW-0813">Transport</keyword>
<dbReference type="PANTHER" id="PTHR46743">
    <property type="entry name" value="TEICHOIC ACIDS EXPORT ATP-BINDING PROTEIN TAGH"/>
    <property type="match status" value="1"/>
</dbReference>
<dbReference type="SUPFAM" id="SSF52540">
    <property type="entry name" value="P-loop containing nucleoside triphosphate hydrolases"/>
    <property type="match status" value="1"/>
</dbReference>
<dbReference type="Pfam" id="PF14524">
    <property type="entry name" value="Wzt_C"/>
    <property type="match status" value="1"/>
</dbReference>
<keyword evidence="5" id="KW-0067">ATP-binding</keyword>
<keyword evidence="3" id="KW-0472">Membrane</keyword>
<dbReference type="eggNOG" id="COG1134">
    <property type="taxonomic scope" value="Bacteria"/>
</dbReference>
<name>T0AP49_9RHOO</name>
<comment type="caution">
    <text evidence="7">The sequence shown here is derived from an EMBL/GenBank/DDBJ whole genome shotgun (WGS) entry which is preliminary data.</text>
</comment>
<sequence>MTIEVCGVGKAYPKFTGRLNALATWLGLVPRVQNWVVRDISFSVEQGESVGLIGVNGAGKSTLLKLITGTAIPTEGTISVQGKVSALLELGMGFHPEFTGRQNVILAARMQGLSHAQLAELMPAIQDFAEIGSYFDQPVRTYSSGMFVRLAFSVATAVRPEVLIVDEALAVGDVYFQHKSFARIRSFRDQGTTLLFVSHDPGAIKSLCNRALLLGGGQLVLDGDPETVLDRYNALIARKEDAANLDVSAGREGRSGTGQAEILQVQAFSRGQAVSIVTVGEDIEFEVTLIAHEVLEDLCLGFMIKDRTGYEVFGSNSWLRGEWTRLGQYPGVPLKVRLRIPALNVGQGSYSLALALHAGMSHLQGNYDWWDKAIVFQVVNDRHRKHFLGLCALEAEFIDLSPPAHDSPSTVR</sequence>
<evidence type="ECO:0000313" key="8">
    <source>
        <dbReference type="Proteomes" id="UP000015455"/>
    </source>
</evidence>
<dbReference type="InterPro" id="IPR003593">
    <property type="entry name" value="AAA+_ATPase"/>
</dbReference>
<dbReference type="InterPro" id="IPR015860">
    <property type="entry name" value="ABC_transpr_TagH-like"/>
</dbReference>
<dbReference type="SMART" id="SM00382">
    <property type="entry name" value="AAA"/>
    <property type="match status" value="1"/>
</dbReference>
<evidence type="ECO:0000313" key="7">
    <source>
        <dbReference type="EMBL" id="EPZ14614.1"/>
    </source>
</evidence>
<proteinExistence type="inferred from homology"/>
<dbReference type="CDD" id="cd03220">
    <property type="entry name" value="ABC_KpsT_Wzt"/>
    <property type="match status" value="1"/>
</dbReference>
<dbReference type="PANTHER" id="PTHR46743:SF2">
    <property type="entry name" value="TEICHOIC ACIDS EXPORT ATP-BINDING PROTEIN TAGH"/>
    <property type="match status" value="1"/>
</dbReference>
<evidence type="ECO:0000256" key="5">
    <source>
        <dbReference type="ARBA" id="ARBA00022840"/>
    </source>
</evidence>
<dbReference type="InterPro" id="IPR029439">
    <property type="entry name" value="Wzt_C"/>
</dbReference>